<comment type="catalytic activity">
    <reaction evidence="6">
        <text>guanosine(527) in 16S rRNA + S-adenosyl-L-methionine = N(7)-methylguanosine(527) in 16S rRNA + S-adenosyl-L-homocysteine</text>
        <dbReference type="Rhea" id="RHEA:42732"/>
        <dbReference type="Rhea" id="RHEA-COMP:10209"/>
        <dbReference type="Rhea" id="RHEA-COMP:10210"/>
        <dbReference type="ChEBI" id="CHEBI:57856"/>
        <dbReference type="ChEBI" id="CHEBI:59789"/>
        <dbReference type="ChEBI" id="CHEBI:74269"/>
        <dbReference type="ChEBI" id="CHEBI:74480"/>
        <dbReference type="EC" id="2.1.1.170"/>
    </reaction>
</comment>
<dbReference type="HAMAP" id="MF_00074">
    <property type="entry name" value="16SrRNA_methyltr_G"/>
    <property type="match status" value="1"/>
</dbReference>
<dbReference type="GO" id="GO:0005829">
    <property type="term" value="C:cytosol"/>
    <property type="evidence" value="ECO:0007669"/>
    <property type="project" value="TreeGrafter"/>
</dbReference>
<evidence type="ECO:0000256" key="5">
    <source>
        <dbReference type="ARBA" id="ARBA00022691"/>
    </source>
</evidence>
<keyword evidence="3 6" id="KW-0489">Methyltransferase</keyword>
<dbReference type="InterPro" id="IPR029063">
    <property type="entry name" value="SAM-dependent_MTases_sf"/>
</dbReference>
<comment type="subcellular location">
    <subcellularLocation>
        <location evidence="6">Cytoplasm</location>
    </subcellularLocation>
</comment>
<evidence type="ECO:0000256" key="1">
    <source>
        <dbReference type="ARBA" id="ARBA00022490"/>
    </source>
</evidence>
<keyword evidence="5 6" id="KW-0949">S-adenosyl-L-methionine</keyword>
<dbReference type="InterPro" id="IPR003682">
    <property type="entry name" value="rRNA_ssu_MeTfrase_G"/>
</dbReference>
<comment type="caution">
    <text evidence="7">The sequence shown here is derived from an EMBL/GenBank/DDBJ whole genome shotgun (WGS) entry which is preliminary data.</text>
</comment>
<dbReference type="SUPFAM" id="SSF53335">
    <property type="entry name" value="S-adenosyl-L-methionine-dependent methyltransferases"/>
    <property type="match status" value="1"/>
</dbReference>
<protein>
    <recommendedName>
        <fullName evidence="6">Ribosomal RNA small subunit methyltransferase G</fullName>
        <ecNumber evidence="6">2.1.1.170</ecNumber>
    </recommendedName>
    <alternativeName>
        <fullName evidence="6">16S rRNA 7-methylguanosine methyltransferase</fullName>
        <shortName evidence="6">16S rRNA m7G methyltransferase</shortName>
    </alternativeName>
</protein>
<keyword evidence="1 6" id="KW-0963">Cytoplasm</keyword>
<evidence type="ECO:0000256" key="3">
    <source>
        <dbReference type="ARBA" id="ARBA00022603"/>
    </source>
</evidence>
<organism evidence="7 8">
    <name type="scientific">Alteriqipengyuania halimionae</name>
    <dbReference type="NCBI Taxonomy" id="1926630"/>
    <lineage>
        <taxon>Bacteria</taxon>
        <taxon>Pseudomonadati</taxon>
        <taxon>Pseudomonadota</taxon>
        <taxon>Alphaproteobacteria</taxon>
        <taxon>Sphingomonadales</taxon>
        <taxon>Erythrobacteraceae</taxon>
        <taxon>Alteriqipengyuania</taxon>
    </lineage>
</organism>
<dbReference type="Gene3D" id="3.40.50.150">
    <property type="entry name" value="Vaccinia Virus protein VP39"/>
    <property type="match status" value="1"/>
</dbReference>
<dbReference type="GO" id="GO:0070043">
    <property type="term" value="F:rRNA (guanine-N7-)-methyltransferase activity"/>
    <property type="evidence" value="ECO:0007669"/>
    <property type="project" value="UniProtKB-UniRule"/>
</dbReference>
<proteinExistence type="inferred from homology"/>
<sequence>MIENEDQARAWVEALPECDPSMIARFERFEALLRDENDRQNLVSAKSLDHTWSRHFADSLQLLQDVPRETSDWLDLGTGAGFPGIAIAIARPDQETVCVESRALRTKFLDYIVDELELTQCRILHCRLQDVETRPFDAVSARAFAPLPKLLELSSRFSTRDTLWRLPKGRSAARELENLRGWDHMFHVEQSLTDADSGIICGTLAGRKKGKRA</sequence>
<evidence type="ECO:0000313" key="8">
    <source>
        <dbReference type="Proteomes" id="UP000429229"/>
    </source>
</evidence>
<keyword evidence="4 6" id="KW-0808">Transferase</keyword>
<gene>
    <name evidence="6 7" type="primary">rsmG</name>
    <name evidence="7" type="ORF">GRI68_11745</name>
</gene>
<reference evidence="7 8" key="1">
    <citation type="submission" date="2019-12" db="EMBL/GenBank/DDBJ databases">
        <title>Genomic-based taxomic classification of the family Erythrobacteraceae.</title>
        <authorList>
            <person name="Xu L."/>
        </authorList>
    </citation>
    <scope>NUCLEOTIDE SEQUENCE [LARGE SCALE GENOMIC DNA]</scope>
    <source>
        <strain evidence="7 8">LMG 29519</strain>
    </source>
</reference>
<dbReference type="PANTHER" id="PTHR31760:SF0">
    <property type="entry name" value="S-ADENOSYL-L-METHIONINE-DEPENDENT METHYLTRANSFERASES SUPERFAMILY PROTEIN"/>
    <property type="match status" value="1"/>
</dbReference>
<feature type="binding site" evidence="6">
    <location>
        <begin position="128"/>
        <end position="129"/>
    </location>
    <ligand>
        <name>S-adenosyl-L-methionine</name>
        <dbReference type="ChEBI" id="CHEBI:59789"/>
    </ligand>
</feature>
<dbReference type="EC" id="2.1.1.170" evidence="6"/>
<accession>A0A6I4U952</accession>
<feature type="binding site" evidence="6">
    <location>
        <position position="77"/>
    </location>
    <ligand>
        <name>S-adenosyl-L-methionine</name>
        <dbReference type="ChEBI" id="CHEBI:59789"/>
    </ligand>
</feature>
<comment type="function">
    <text evidence="6">Specifically methylates the N7 position of guanine in position 527 of 16S rRNA.</text>
</comment>
<dbReference type="EMBL" id="WTYR01000001">
    <property type="protein sequence ID" value="MXP10851.1"/>
    <property type="molecule type" value="Genomic_DNA"/>
</dbReference>
<evidence type="ECO:0000313" key="7">
    <source>
        <dbReference type="EMBL" id="MXP10851.1"/>
    </source>
</evidence>
<evidence type="ECO:0000256" key="6">
    <source>
        <dbReference type="HAMAP-Rule" id="MF_00074"/>
    </source>
</evidence>
<dbReference type="Proteomes" id="UP000429229">
    <property type="component" value="Unassembled WGS sequence"/>
</dbReference>
<comment type="similarity">
    <text evidence="6">Belongs to the methyltransferase superfamily. RNA methyltransferase RsmG family.</text>
</comment>
<dbReference type="Pfam" id="PF02527">
    <property type="entry name" value="GidB"/>
    <property type="match status" value="1"/>
</dbReference>
<name>A0A6I4U952_9SPHN</name>
<comment type="caution">
    <text evidence="6">Lacks conserved residue(s) required for the propagation of feature annotation.</text>
</comment>
<keyword evidence="8" id="KW-1185">Reference proteome</keyword>
<evidence type="ECO:0000256" key="2">
    <source>
        <dbReference type="ARBA" id="ARBA00022552"/>
    </source>
</evidence>
<feature type="binding site" evidence="6">
    <location>
        <position position="142"/>
    </location>
    <ligand>
        <name>S-adenosyl-L-methionine</name>
        <dbReference type="ChEBI" id="CHEBI:59789"/>
    </ligand>
</feature>
<dbReference type="RefSeq" id="WP_160617413.1">
    <property type="nucleotide sequence ID" value="NZ_WTYR01000001.1"/>
</dbReference>
<keyword evidence="2 6" id="KW-0698">rRNA processing</keyword>
<dbReference type="OrthoDB" id="9808773at2"/>
<dbReference type="PANTHER" id="PTHR31760">
    <property type="entry name" value="S-ADENOSYL-L-METHIONINE-DEPENDENT METHYLTRANSFERASES SUPERFAMILY PROTEIN"/>
    <property type="match status" value="1"/>
</dbReference>
<dbReference type="NCBIfam" id="TIGR00138">
    <property type="entry name" value="rsmG_gidB"/>
    <property type="match status" value="1"/>
</dbReference>
<evidence type="ECO:0000256" key="4">
    <source>
        <dbReference type="ARBA" id="ARBA00022679"/>
    </source>
</evidence>
<feature type="binding site" evidence="6">
    <location>
        <position position="82"/>
    </location>
    <ligand>
        <name>S-adenosyl-L-methionine</name>
        <dbReference type="ChEBI" id="CHEBI:59789"/>
    </ligand>
</feature>
<dbReference type="AlphaFoldDB" id="A0A6I4U952"/>